<organism evidence="2 6">
    <name type="scientific">Bacteroides stercoris</name>
    <dbReference type="NCBI Taxonomy" id="46506"/>
    <lineage>
        <taxon>Bacteria</taxon>
        <taxon>Pseudomonadati</taxon>
        <taxon>Bacteroidota</taxon>
        <taxon>Bacteroidia</taxon>
        <taxon>Bacteroidales</taxon>
        <taxon>Bacteroidaceae</taxon>
        <taxon>Bacteroides</taxon>
    </lineage>
</organism>
<name>A0A3E4UPR1_BACSE</name>
<dbReference type="Proteomes" id="UP000285150">
    <property type="component" value="Unassembled WGS sequence"/>
</dbReference>
<reference evidence="6 7" key="1">
    <citation type="submission" date="2018-08" db="EMBL/GenBank/DDBJ databases">
        <title>A genome reference for cultivated species of the human gut microbiota.</title>
        <authorList>
            <person name="Zou Y."/>
            <person name="Xue W."/>
            <person name="Luo G."/>
        </authorList>
    </citation>
    <scope>NUCLEOTIDE SEQUENCE [LARGE SCALE GENOMIC DNA]</scope>
    <source>
        <strain evidence="5 8">AF05-4</strain>
        <strain evidence="4 9">AF12-7</strain>
        <strain evidence="3 7">AF25-6</strain>
        <strain evidence="2 6">TF03-6</strain>
    </source>
</reference>
<proteinExistence type="predicted"/>
<dbReference type="Proteomes" id="UP000284777">
    <property type="component" value="Unassembled WGS sequence"/>
</dbReference>
<evidence type="ECO:0000256" key="1">
    <source>
        <dbReference type="SAM" id="Coils"/>
    </source>
</evidence>
<evidence type="ECO:0000313" key="9">
    <source>
        <dbReference type="Proteomes" id="UP000285150"/>
    </source>
</evidence>
<evidence type="ECO:0000313" key="6">
    <source>
        <dbReference type="Proteomes" id="UP000261223"/>
    </source>
</evidence>
<dbReference type="EMBL" id="QSAF01000013">
    <property type="protein sequence ID" value="RGW33185.1"/>
    <property type="molecule type" value="Genomic_DNA"/>
</dbReference>
<evidence type="ECO:0000313" key="4">
    <source>
        <dbReference type="EMBL" id="RGW33185.1"/>
    </source>
</evidence>
<dbReference type="EMBL" id="QSSV01000008">
    <property type="protein sequence ID" value="RGM13643.1"/>
    <property type="molecule type" value="Genomic_DNA"/>
</dbReference>
<dbReference type="Pfam" id="PF16476">
    <property type="entry name" value="DUF5053"/>
    <property type="match status" value="1"/>
</dbReference>
<evidence type="ECO:0000313" key="7">
    <source>
        <dbReference type="Proteomes" id="UP000284161"/>
    </source>
</evidence>
<dbReference type="RefSeq" id="WP_117741632.1">
    <property type="nucleotide sequence ID" value="NZ_JAQCOO010000006.1"/>
</dbReference>
<dbReference type="Proteomes" id="UP000261223">
    <property type="component" value="Unassembled WGS sequence"/>
</dbReference>
<dbReference type="AlphaFoldDB" id="A0A3E4UPR1"/>
<dbReference type="EMBL" id="QSBD01000007">
    <property type="protein sequence ID" value="RGW98031.1"/>
    <property type="molecule type" value="Genomic_DNA"/>
</dbReference>
<sequence>MALKDELLALKPLLGTDSPEFYTRMTEIAAKYTSEEDKKAIANFVSERLQNIDKKLDVVEENAIKLQLQEVAEIVSLSYLAKKYFNKSRSWLYQRLNGNLVNGKPARFTQEELQTFNDALQDISKKIGSLSISY</sequence>
<dbReference type="Proteomes" id="UP000284161">
    <property type="component" value="Unassembled WGS sequence"/>
</dbReference>
<accession>A0A3E4UPR1</accession>
<evidence type="ECO:0000313" key="2">
    <source>
        <dbReference type="EMBL" id="RGM13643.1"/>
    </source>
</evidence>
<evidence type="ECO:0000313" key="8">
    <source>
        <dbReference type="Proteomes" id="UP000284777"/>
    </source>
</evidence>
<comment type="caution">
    <text evidence="2">The sequence shown here is derived from an EMBL/GenBank/DDBJ whole genome shotgun (WGS) entry which is preliminary data.</text>
</comment>
<evidence type="ECO:0000313" key="3">
    <source>
        <dbReference type="EMBL" id="RGR29089.1"/>
    </source>
</evidence>
<dbReference type="InterPro" id="IPR032483">
    <property type="entry name" value="DUF5053"/>
</dbReference>
<evidence type="ECO:0000313" key="5">
    <source>
        <dbReference type="EMBL" id="RGW98031.1"/>
    </source>
</evidence>
<gene>
    <name evidence="5" type="ORF">DWV41_06255</name>
    <name evidence="4" type="ORF">DWV77_11575</name>
    <name evidence="3" type="ORF">DWY58_03420</name>
    <name evidence="2" type="ORF">DXC34_07495</name>
</gene>
<protein>
    <submittedName>
        <fullName evidence="2">DUF5053 domain-containing protein</fullName>
    </submittedName>
</protein>
<dbReference type="EMBL" id="QRUB01000002">
    <property type="protein sequence ID" value="RGR29089.1"/>
    <property type="molecule type" value="Genomic_DNA"/>
</dbReference>
<keyword evidence="1" id="KW-0175">Coiled coil</keyword>
<feature type="coiled-coil region" evidence="1">
    <location>
        <begin position="42"/>
        <end position="69"/>
    </location>
</feature>